<sequence>MSRAIIFQDLTRNGWVSASEISEKLNFLDLLFVNRENSIRLTEDVEAGLLLITLTPVRDPGDQGEFYFWVAPLAGEQESRFCEILESRKGTLTARSVDDFVGALDQVGIRSHLNYPSG</sequence>
<dbReference type="EMBL" id="BMMP01000003">
    <property type="protein sequence ID" value="GGO45453.1"/>
    <property type="molecule type" value="Genomic_DNA"/>
</dbReference>
<organism evidence="1 2">
    <name type="scientific">Streptomyces daqingensis</name>
    <dbReference type="NCBI Taxonomy" id="1472640"/>
    <lineage>
        <taxon>Bacteria</taxon>
        <taxon>Bacillati</taxon>
        <taxon>Actinomycetota</taxon>
        <taxon>Actinomycetes</taxon>
        <taxon>Kitasatosporales</taxon>
        <taxon>Streptomycetaceae</taxon>
        <taxon>Streptomyces</taxon>
    </lineage>
</organism>
<dbReference type="RefSeq" id="WP_189036114.1">
    <property type="nucleotide sequence ID" value="NZ_BMMP01000003.1"/>
</dbReference>
<accession>A0ABQ2M3D3</accession>
<evidence type="ECO:0000313" key="2">
    <source>
        <dbReference type="Proteomes" id="UP000631535"/>
    </source>
</evidence>
<protein>
    <submittedName>
        <fullName evidence="1">Uncharacterized protein</fullName>
    </submittedName>
</protein>
<reference evidence="2" key="1">
    <citation type="journal article" date="2019" name="Int. J. Syst. Evol. Microbiol.">
        <title>The Global Catalogue of Microorganisms (GCM) 10K type strain sequencing project: providing services to taxonomists for standard genome sequencing and annotation.</title>
        <authorList>
            <consortium name="The Broad Institute Genomics Platform"/>
            <consortium name="The Broad Institute Genome Sequencing Center for Infectious Disease"/>
            <person name="Wu L."/>
            <person name="Ma J."/>
        </authorList>
    </citation>
    <scope>NUCLEOTIDE SEQUENCE [LARGE SCALE GENOMIC DNA]</scope>
    <source>
        <strain evidence="2">CGMCC 4.7178</strain>
    </source>
</reference>
<name>A0ABQ2M3D3_9ACTN</name>
<keyword evidence="2" id="KW-1185">Reference proteome</keyword>
<evidence type="ECO:0000313" key="1">
    <source>
        <dbReference type="EMBL" id="GGO45453.1"/>
    </source>
</evidence>
<proteinExistence type="predicted"/>
<dbReference type="Proteomes" id="UP000631535">
    <property type="component" value="Unassembled WGS sequence"/>
</dbReference>
<comment type="caution">
    <text evidence="1">The sequence shown here is derived from an EMBL/GenBank/DDBJ whole genome shotgun (WGS) entry which is preliminary data.</text>
</comment>
<gene>
    <name evidence="1" type="ORF">GCM10012287_13430</name>
</gene>